<gene>
    <name evidence="2" type="ORF">AFUS01_LOCUS19458</name>
</gene>
<reference evidence="2" key="1">
    <citation type="submission" date="2021-06" db="EMBL/GenBank/DDBJ databases">
        <authorList>
            <person name="Hodson N. C."/>
            <person name="Mongue J. A."/>
            <person name="Jaron S. K."/>
        </authorList>
    </citation>
    <scope>NUCLEOTIDE SEQUENCE</scope>
</reference>
<name>A0A8J2K2F2_9HEXA</name>
<sequence length="496" mass="56748">MSDMIKQECFAHAFHLAVVDTFYKGIQSIPNSAPKTSCPKVDSKISESDDSEEIVSDNSHAMSENEDHSEDEEVVQHSKPNSDTIALTEETMKRAVTKIRNTARFFRPLKSATEEICAGDMNLFNFEEVYSLLITELEKDKTEFGLKLKERIIFRVYQRGANWSKILYNLHHGIPESAELAGSDNEEFPIHMAVNMKTLKSDLLAMLSRLYESAEDYPNSDEEITSHQAKRSHLSKPEVMELPPGRRYWNCGEINHLIDNCLPKIDRRNIKTWRKVFERENPVERHRRLIKCQMFLHPVQKNPIEDYINFKCDQARMRVESKLIPWINDDSDADTLVGDVTSEYSDIDTLIAEDDEPDIVEDKQRVSTSPGSNFETSSVTMVSNLKCIGNNSHKLYPHIQENSGDIANIEVDTVKFEEFEANKSVGFLQETKWSTKYTHFDTWKSIGKSRSWDGYAVSVGLHAFGIPWSGSQVDHSVDKGTTQDQTPGKYRNTSFL</sequence>
<feature type="region of interest" description="Disordered" evidence="1">
    <location>
        <begin position="475"/>
        <end position="496"/>
    </location>
</feature>
<proteinExistence type="predicted"/>
<dbReference type="Proteomes" id="UP000708208">
    <property type="component" value="Unassembled WGS sequence"/>
</dbReference>
<evidence type="ECO:0000313" key="2">
    <source>
        <dbReference type="EMBL" id="CAG7730842.1"/>
    </source>
</evidence>
<evidence type="ECO:0000313" key="3">
    <source>
        <dbReference type="Proteomes" id="UP000708208"/>
    </source>
</evidence>
<comment type="caution">
    <text evidence="2">The sequence shown here is derived from an EMBL/GenBank/DDBJ whole genome shotgun (WGS) entry which is preliminary data.</text>
</comment>
<protein>
    <submittedName>
        <fullName evidence="2">Uncharacterized protein</fullName>
    </submittedName>
</protein>
<keyword evidence="3" id="KW-1185">Reference proteome</keyword>
<feature type="region of interest" description="Disordered" evidence="1">
    <location>
        <begin position="32"/>
        <end position="80"/>
    </location>
</feature>
<accession>A0A8J2K2F2</accession>
<dbReference type="AlphaFoldDB" id="A0A8J2K2F2"/>
<dbReference type="EMBL" id="CAJVCH010201139">
    <property type="protein sequence ID" value="CAG7730842.1"/>
    <property type="molecule type" value="Genomic_DNA"/>
</dbReference>
<evidence type="ECO:0000256" key="1">
    <source>
        <dbReference type="SAM" id="MobiDB-lite"/>
    </source>
</evidence>
<organism evidence="2 3">
    <name type="scientific">Allacma fusca</name>
    <dbReference type="NCBI Taxonomy" id="39272"/>
    <lineage>
        <taxon>Eukaryota</taxon>
        <taxon>Metazoa</taxon>
        <taxon>Ecdysozoa</taxon>
        <taxon>Arthropoda</taxon>
        <taxon>Hexapoda</taxon>
        <taxon>Collembola</taxon>
        <taxon>Symphypleona</taxon>
        <taxon>Sminthuridae</taxon>
        <taxon>Allacma</taxon>
    </lineage>
</organism>